<evidence type="ECO:0000313" key="1">
    <source>
        <dbReference type="EMBL" id="KSV60066.1"/>
    </source>
</evidence>
<dbReference type="Proteomes" id="UP000054874">
    <property type="component" value="Unassembled WGS sequence"/>
</dbReference>
<keyword evidence="2" id="KW-1185">Reference proteome</keyword>
<accession>A0A0V8QHL8</accession>
<dbReference type="AlphaFoldDB" id="A0A0V8QHL8"/>
<reference evidence="1 2" key="1">
    <citation type="submission" date="2015-11" db="EMBL/GenBank/DDBJ databases">
        <title>Butyribacter intestini gen. nov., sp. nov., a butyric acid-producing bacterium of the family Lachnospiraceae isolated from the human faeces.</title>
        <authorList>
            <person name="Zou Y."/>
            <person name="Xue W."/>
            <person name="Luo G."/>
            <person name="Lv M."/>
        </authorList>
    </citation>
    <scope>NUCLEOTIDE SEQUENCE [LARGE SCALE GENOMIC DNA]</scope>
    <source>
        <strain evidence="1 2">ACET-33324</strain>
    </source>
</reference>
<sequence length="79" mass="9138">MKNNIVVSSAGVEVYTSRILELADDFFEHELDDKCREDIYNKSGIFMSMILYISDNIPKPDNNDIELLDNIFNIYKALC</sequence>
<name>A0A0V8QHL8_9FIRM</name>
<comment type="caution">
    <text evidence="1">The sequence shown here is derived from an EMBL/GenBank/DDBJ whole genome shotgun (WGS) entry which is preliminary data.</text>
</comment>
<dbReference type="OrthoDB" id="2061178at2"/>
<organism evidence="1 2">
    <name type="scientific">Acetivibrio ethanolgignens</name>
    <dbReference type="NCBI Taxonomy" id="290052"/>
    <lineage>
        <taxon>Bacteria</taxon>
        <taxon>Bacillati</taxon>
        <taxon>Bacillota</taxon>
        <taxon>Clostridia</taxon>
        <taxon>Eubacteriales</taxon>
        <taxon>Oscillospiraceae</taxon>
        <taxon>Acetivibrio</taxon>
    </lineage>
</organism>
<dbReference type="EMBL" id="LNAM01000047">
    <property type="protein sequence ID" value="KSV60066.1"/>
    <property type="molecule type" value="Genomic_DNA"/>
</dbReference>
<proteinExistence type="predicted"/>
<dbReference type="RefSeq" id="WP_058351705.1">
    <property type="nucleotide sequence ID" value="NZ_CABMMD010000047.1"/>
</dbReference>
<protein>
    <submittedName>
        <fullName evidence="1">Uncharacterized protein</fullName>
    </submittedName>
</protein>
<evidence type="ECO:0000313" key="2">
    <source>
        <dbReference type="Proteomes" id="UP000054874"/>
    </source>
</evidence>
<gene>
    <name evidence="1" type="ORF">ASU35_17460</name>
</gene>